<evidence type="ECO:0000313" key="1">
    <source>
        <dbReference type="EMBL" id="PUZ50026.1"/>
    </source>
</evidence>
<dbReference type="EMBL" id="CM009754">
    <property type="protein sequence ID" value="PUZ50026.1"/>
    <property type="molecule type" value="Genomic_DNA"/>
</dbReference>
<keyword evidence="2" id="KW-1185">Reference proteome</keyword>
<dbReference type="Proteomes" id="UP000244336">
    <property type="component" value="Chromosome 6"/>
</dbReference>
<reference evidence="1 2" key="1">
    <citation type="submission" date="2018-04" db="EMBL/GenBank/DDBJ databases">
        <title>WGS assembly of Panicum hallii var. hallii HAL2.</title>
        <authorList>
            <person name="Lovell J."/>
            <person name="Jenkins J."/>
            <person name="Lowry D."/>
            <person name="Mamidi S."/>
            <person name="Sreedasyam A."/>
            <person name="Weng X."/>
            <person name="Barry K."/>
            <person name="Bonette J."/>
            <person name="Campitelli B."/>
            <person name="Daum C."/>
            <person name="Gordon S."/>
            <person name="Gould B."/>
            <person name="Lipzen A."/>
            <person name="MacQueen A."/>
            <person name="Palacio-Mejia J."/>
            <person name="Plott C."/>
            <person name="Shakirov E."/>
            <person name="Shu S."/>
            <person name="Yoshinaga Y."/>
            <person name="Zane M."/>
            <person name="Rokhsar D."/>
            <person name="Grimwood J."/>
            <person name="Schmutz J."/>
            <person name="Juenger T."/>
        </authorList>
    </citation>
    <scope>NUCLEOTIDE SEQUENCE [LARGE SCALE GENOMIC DNA]</scope>
    <source>
        <strain evidence="2">cv. HAL2</strain>
    </source>
</reference>
<evidence type="ECO:0000313" key="2">
    <source>
        <dbReference type="Proteomes" id="UP000244336"/>
    </source>
</evidence>
<organism evidence="1 2">
    <name type="scientific">Panicum hallii var. hallii</name>
    <dbReference type="NCBI Taxonomy" id="1504633"/>
    <lineage>
        <taxon>Eukaryota</taxon>
        <taxon>Viridiplantae</taxon>
        <taxon>Streptophyta</taxon>
        <taxon>Embryophyta</taxon>
        <taxon>Tracheophyta</taxon>
        <taxon>Spermatophyta</taxon>
        <taxon>Magnoliopsida</taxon>
        <taxon>Liliopsida</taxon>
        <taxon>Poales</taxon>
        <taxon>Poaceae</taxon>
        <taxon>PACMAD clade</taxon>
        <taxon>Panicoideae</taxon>
        <taxon>Panicodae</taxon>
        <taxon>Paniceae</taxon>
        <taxon>Panicinae</taxon>
        <taxon>Panicum</taxon>
        <taxon>Panicum sect. Panicum</taxon>
    </lineage>
</organism>
<protein>
    <submittedName>
        <fullName evidence="1">Uncharacterized protein</fullName>
    </submittedName>
</protein>
<dbReference type="Gramene" id="PUZ50026">
    <property type="protein sequence ID" value="PUZ50026"/>
    <property type="gene ID" value="GQ55_6G026500"/>
</dbReference>
<name>A0A2T7D339_9POAL</name>
<accession>A0A2T7D339</accession>
<sequence length="72" mass="8176">MIFQLGHLPRAKGRRQPAELNKLGLFWCLESQASIPALLVSSEPSFSVVEPSRCLEKLSPQVKRQDLFLVRK</sequence>
<proteinExistence type="predicted"/>
<gene>
    <name evidence="1" type="ORF">GQ55_6G026500</name>
</gene>
<dbReference type="AlphaFoldDB" id="A0A2T7D339"/>